<dbReference type="Proteomes" id="UP000499080">
    <property type="component" value="Unassembled WGS sequence"/>
</dbReference>
<evidence type="ECO:0000313" key="1">
    <source>
        <dbReference type="EMBL" id="GBM39868.1"/>
    </source>
</evidence>
<evidence type="ECO:0000313" key="3">
    <source>
        <dbReference type="EMBL" id="GBM39905.1"/>
    </source>
</evidence>
<sequence>MYKERLTDLETLFLDSICLEGWARGEIPANWLINSGCIGTFSSCGALYTPAVPLRVKGQRFLSSEEVQPATTTALGLAIRTNIFAGTMVRMHSCTGYLSKETSNKQVQSVLFIPY</sequence>
<proteinExistence type="predicted"/>
<keyword evidence="5" id="KW-1185">Reference proteome</keyword>
<name>A0A4Y2FFB2_ARAVE</name>
<reference evidence="4 5" key="1">
    <citation type="journal article" date="2019" name="Sci. Rep.">
        <title>Orb-weaving spider Araneus ventricosus genome elucidates the spidroin gene catalogue.</title>
        <authorList>
            <person name="Kono N."/>
            <person name="Nakamura H."/>
            <person name="Ohtoshi R."/>
            <person name="Moran D.A.P."/>
            <person name="Shinohara A."/>
            <person name="Yoshida Y."/>
            <person name="Fujiwara M."/>
            <person name="Mori M."/>
            <person name="Tomita M."/>
            <person name="Arakawa K."/>
        </authorList>
    </citation>
    <scope>NUCLEOTIDE SEQUENCE [LARGE SCALE GENOMIC DNA]</scope>
</reference>
<comment type="caution">
    <text evidence="4">The sequence shown here is derived from an EMBL/GenBank/DDBJ whole genome shotgun (WGS) entry which is preliminary data.</text>
</comment>
<evidence type="ECO:0000313" key="5">
    <source>
        <dbReference type="Proteomes" id="UP000499080"/>
    </source>
</evidence>
<protein>
    <submittedName>
        <fullName evidence="4">Uncharacterized protein</fullName>
    </submittedName>
</protein>
<dbReference type="AlphaFoldDB" id="A0A4Y2FFB2"/>
<dbReference type="EMBL" id="BGPR01095808">
    <property type="protein sequence ID" value="GBM39869.1"/>
    <property type="molecule type" value="Genomic_DNA"/>
</dbReference>
<dbReference type="EMBL" id="BGPR01095807">
    <property type="protein sequence ID" value="GBM39868.1"/>
    <property type="molecule type" value="Genomic_DNA"/>
</dbReference>
<organism evidence="4 5">
    <name type="scientific">Araneus ventricosus</name>
    <name type="common">Orbweaver spider</name>
    <name type="synonym">Epeira ventricosa</name>
    <dbReference type="NCBI Taxonomy" id="182803"/>
    <lineage>
        <taxon>Eukaryota</taxon>
        <taxon>Metazoa</taxon>
        <taxon>Ecdysozoa</taxon>
        <taxon>Arthropoda</taxon>
        <taxon>Chelicerata</taxon>
        <taxon>Arachnida</taxon>
        <taxon>Araneae</taxon>
        <taxon>Araneomorphae</taxon>
        <taxon>Entelegynae</taxon>
        <taxon>Araneoidea</taxon>
        <taxon>Araneidae</taxon>
        <taxon>Araneus</taxon>
    </lineage>
</organism>
<accession>A0A4Y2FFB2</accession>
<gene>
    <name evidence="1" type="ORF">AVEN_102040_1</name>
    <name evidence="3" type="ORF">AVEN_113791_1</name>
    <name evidence="4" type="ORF">AVEN_126941_1</name>
    <name evidence="2" type="ORF">AVEN_190303_1</name>
</gene>
<evidence type="ECO:0000313" key="4">
    <source>
        <dbReference type="EMBL" id="GBM39911.1"/>
    </source>
</evidence>
<dbReference type="EMBL" id="BGPR01095815">
    <property type="protein sequence ID" value="GBM39905.1"/>
    <property type="molecule type" value="Genomic_DNA"/>
</dbReference>
<dbReference type="EMBL" id="BGPR01095816">
    <property type="protein sequence ID" value="GBM39911.1"/>
    <property type="molecule type" value="Genomic_DNA"/>
</dbReference>
<evidence type="ECO:0000313" key="2">
    <source>
        <dbReference type="EMBL" id="GBM39869.1"/>
    </source>
</evidence>